<dbReference type="GO" id="GO:0005739">
    <property type="term" value="C:mitochondrion"/>
    <property type="evidence" value="ECO:0007669"/>
    <property type="project" value="UniProtKB-SubCell"/>
</dbReference>
<dbReference type="InterPro" id="IPR036549">
    <property type="entry name" value="CX6/COA6-like_sf"/>
</dbReference>
<evidence type="ECO:0008006" key="7">
    <source>
        <dbReference type="Google" id="ProtNLM"/>
    </source>
</evidence>
<evidence type="ECO:0000256" key="2">
    <source>
        <dbReference type="ARBA" id="ARBA00006425"/>
    </source>
</evidence>
<name>A0AAF0ERD1_9BASI</name>
<protein>
    <recommendedName>
        <fullName evidence="7">Cytochrome c oxidase subunit 6B-like protein new16</fullName>
    </recommendedName>
</protein>
<organism evidence="5 6">
    <name type="scientific">Malassezia cuniculi</name>
    <dbReference type="NCBI Taxonomy" id="948313"/>
    <lineage>
        <taxon>Eukaryota</taxon>
        <taxon>Fungi</taxon>
        <taxon>Dikarya</taxon>
        <taxon>Basidiomycota</taxon>
        <taxon>Ustilaginomycotina</taxon>
        <taxon>Malasseziomycetes</taxon>
        <taxon>Malasseziales</taxon>
        <taxon>Malasseziaceae</taxon>
        <taxon>Malassezia</taxon>
    </lineage>
</organism>
<dbReference type="PANTHER" id="PTHR47677">
    <property type="entry name" value="CYTOCHROME C OXIDASE ASSEMBLY FACTOR 6"/>
    <property type="match status" value="1"/>
</dbReference>
<evidence type="ECO:0000313" key="5">
    <source>
        <dbReference type="EMBL" id="WFD33649.1"/>
    </source>
</evidence>
<keyword evidence="3" id="KW-0496">Mitochondrion</keyword>
<reference evidence="5" key="1">
    <citation type="submission" date="2023-03" db="EMBL/GenBank/DDBJ databases">
        <title>Mating type loci evolution in Malassezia.</title>
        <authorList>
            <person name="Coelho M.A."/>
        </authorList>
    </citation>
    <scope>NUCLEOTIDE SEQUENCE</scope>
    <source>
        <strain evidence="5">CBS 11721</strain>
    </source>
</reference>
<evidence type="ECO:0000313" key="6">
    <source>
        <dbReference type="Proteomes" id="UP001219933"/>
    </source>
</evidence>
<comment type="similarity">
    <text evidence="2">Belongs to the cytochrome c oxidase subunit 6B family.</text>
</comment>
<dbReference type="SUPFAM" id="SSF47694">
    <property type="entry name" value="Cytochrome c oxidase subunit h"/>
    <property type="match status" value="1"/>
</dbReference>
<gene>
    <name evidence="5" type="ORF">MCUN1_000462</name>
</gene>
<sequence>MSEQAPTRANRKQCWDARDAYYACLLKHDIIAPPGTDMSDVKGPLATGKFADATDAQTRQKKLEEARANDPCAKLRDTYEGSCLPSWVEYFNKRRILEERQKVFYADAAARVR</sequence>
<dbReference type="AlphaFoldDB" id="A0AAF0ERD1"/>
<proteinExistence type="inferred from homology"/>
<dbReference type="Gene3D" id="1.10.10.140">
    <property type="entry name" value="Cytochrome c oxidase, subunit VIb"/>
    <property type="match status" value="1"/>
</dbReference>
<evidence type="ECO:0000256" key="3">
    <source>
        <dbReference type="ARBA" id="ARBA00023128"/>
    </source>
</evidence>
<evidence type="ECO:0000256" key="4">
    <source>
        <dbReference type="ARBA" id="ARBA00023157"/>
    </source>
</evidence>
<dbReference type="PANTHER" id="PTHR47677:SF1">
    <property type="entry name" value="CYTOCHROME C OXIDASE ASSEMBLY FACTOR 6"/>
    <property type="match status" value="1"/>
</dbReference>
<dbReference type="InterPro" id="IPR048281">
    <property type="entry name" value="COA6_fun"/>
</dbReference>
<dbReference type="EMBL" id="CP119877">
    <property type="protein sequence ID" value="WFD33649.1"/>
    <property type="molecule type" value="Genomic_DNA"/>
</dbReference>
<dbReference type="InterPro" id="IPR048280">
    <property type="entry name" value="COX6B-like"/>
</dbReference>
<dbReference type="Pfam" id="PF02297">
    <property type="entry name" value="COX6B"/>
    <property type="match status" value="1"/>
</dbReference>
<accession>A0AAF0ERD1</accession>
<keyword evidence="4" id="KW-1015">Disulfide bond</keyword>
<comment type="subcellular location">
    <subcellularLocation>
        <location evidence="1">Mitochondrion</location>
    </subcellularLocation>
</comment>
<evidence type="ECO:0000256" key="1">
    <source>
        <dbReference type="ARBA" id="ARBA00004173"/>
    </source>
</evidence>
<dbReference type="Proteomes" id="UP001219933">
    <property type="component" value="Chromosome 1"/>
</dbReference>
<keyword evidence="6" id="KW-1185">Reference proteome</keyword>